<evidence type="ECO:0000313" key="2">
    <source>
        <dbReference type="Proteomes" id="UP000195570"/>
    </source>
</evidence>
<organism evidence="1 2">
    <name type="scientific">Trypanosoma equiperdum</name>
    <dbReference type="NCBI Taxonomy" id="5694"/>
    <lineage>
        <taxon>Eukaryota</taxon>
        <taxon>Discoba</taxon>
        <taxon>Euglenozoa</taxon>
        <taxon>Kinetoplastea</taxon>
        <taxon>Metakinetoplastina</taxon>
        <taxon>Trypanosomatida</taxon>
        <taxon>Trypanosomatidae</taxon>
        <taxon>Trypanosoma</taxon>
    </lineage>
</organism>
<keyword evidence="2" id="KW-1185">Reference proteome</keyword>
<protein>
    <submittedName>
        <fullName evidence="1">Uncharacterized protein</fullName>
    </submittedName>
</protein>
<comment type="caution">
    <text evidence="1">The sequence shown here is derived from an EMBL/GenBank/DDBJ whole genome shotgun (WGS) entry which is preliminary data.</text>
</comment>
<evidence type="ECO:0000313" key="1">
    <source>
        <dbReference type="EMBL" id="SCU66318.1"/>
    </source>
</evidence>
<dbReference type="EMBL" id="CZPT02000533">
    <property type="protein sequence ID" value="SCU66318.1"/>
    <property type="molecule type" value="Genomic_DNA"/>
</dbReference>
<dbReference type="AlphaFoldDB" id="A0A1G4I3L8"/>
<gene>
    <name evidence="1" type="ORF">TEOVI_000483800</name>
</gene>
<name>A0A1G4I3L8_TRYEQ</name>
<dbReference type="VEuPathDB" id="TriTrypDB:TEOVI_000483800"/>
<sequence length="126" mass="14365">MARGKTVFWPWEAAAVLPDQGAKIFRNLTWDEEVYGTIDDERKIPRRSLRHCDLRIENANKSSSEGIHFAAFFVKTGHARTAKILVFLRSGPTGVPIRLLSFFTDAHTLRKSLVVLSPTWTDEERP</sequence>
<dbReference type="GeneID" id="92378778"/>
<accession>A0A1G4I3L8</accession>
<reference evidence="1" key="1">
    <citation type="submission" date="2016-09" db="EMBL/GenBank/DDBJ databases">
        <authorList>
            <person name="Hebert L."/>
            <person name="Moumen B."/>
        </authorList>
    </citation>
    <scope>NUCLEOTIDE SEQUENCE [LARGE SCALE GENOMIC DNA]</scope>
    <source>
        <strain evidence="1">OVI</strain>
    </source>
</reference>
<dbReference type="Proteomes" id="UP000195570">
    <property type="component" value="Unassembled WGS sequence"/>
</dbReference>
<proteinExistence type="predicted"/>
<dbReference type="RefSeq" id="XP_067077775.1">
    <property type="nucleotide sequence ID" value="XM_067221674.1"/>
</dbReference>